<gene>
    <name evidence="1" type="ORF">QFC22_003059</name>
</gene>
<organism evidence="1 2">
    <name type="scientific">Naganishia vaughanmartiniae</name>
    <dbReference type="NCBI Taxonomy" id="1424756"/>
    <lineage>
        <taxon>Eukaryota</taxon>
        <taxon>Fungi</taxon>
        <taxon>Dikarya</taxon>
        <taxon>Basidiomycota</taxon>
        <taxon>Agaricomycotina</taxon>
        <taxon>Tremellomycetes</taxon>
        <taxon>Filobasidiales</taxon>
        <taxon>Filobasidiaceae</taxon>
        <taxon>Naganishia</taxon>
    </lineage>
</organism>
<evidence type="ECO:0000313" key="1">
    <source>
        <dbReference type="EMBL" id="KAJ9120160.1"/>
    </source>
</evidence>
<name>A0ACC2X7X7_9TREE</name>
<accession>A0ACC2X7X7</accession>
<reference evidence="1" key="1">
    <citation type="submission" date="2023-04" db="EMBL/GenBank/DDBJ databases">
        <title>Draft Genome sequencing of Naganishia species isolated from polar environments using Oxford Nanopore Technology.</title>
        <authorList>
            <person name="Leo P."/>
            <person name="Venkateswaran K."/>
        </authorList>
    </citation>
    <scope>NUCLEOTIDE SEQUENCE</scope>
    <source>
        <strain evidence="1">MNA-CCFEE 5425</strain>
    </source>
</reference>
<dbReference type="EMBL" id="JASBWU010000007">
    <property type="protein sequence ID" value="KAJ9120160.1"/>
    <property type="molecule type" value="Genomic_DNA"/>
</dbReference>
<evidence type="ECO:0000313" key="2">
    <source>
        <dbReference type="Proteomes" id="UP001243375"/>
    </source>
</evidence>
<dbReference type="Proteomes" id="UP001243375">
    <property type="component" value="Unassembled WGS sequence"/>
</dbReference>
<protein>
    <submittedName>
        <fullName evidence="1">Uncharacterized protein</fullName>
    </submittedName>
</protein>
<sequence length="138" mass="15148">MSAGVSALYRQLLQTVRSLPRDPLRPTLQLNETLEATVNRAFGIKQAGTVDSSTSEALPLKLAEHVSVEDEALASKALQALKDLSDDKALHAYPLTAKTLQPATDPYYYTRLIQGVGLSSQGKTRSWWKTFFQVKGEA</sequence>
<comment type="caution">
    <text evidence="1">The sequence shown here is derived from an EMBL/GenBank/DDBJ whole genome shotgun (WGS) entry which is preliminary data.</text>
</comment>
<keyword evidence="2" id="KW-1185">Reference proteome</keyword>
<proteinExistence type="predicted"/>